<name>A0A0A8ZIL6_ARUDO</name>
<proteinExistence type="predicted"/>
<accession>A0A0A8ZIL6</accession>
<organism evidence="1">
    <name type="scientific">Arundo donax</name>
    <name type="common">Giant reed</name>
    <name type="synonym">Donax arundinaceus</name>
    <dbReference type="NCBI Taxonomy" id="35708"/>
    <lineage>
        <taxon>Eukaryota</taxon>
        <taxon>Viridiplantae</taxon>
        <taxon>Streptophyta</taxon>
        <taxon>Embryophyta</taxon>
        <taxon>Tracheophyta</taxon>
        <taxon>Spermatophyta</taxon>
        <taxon>Magnoliopsida</taxon>
        <taxon>Liliopsida</taxon>
        <taxon>Poales</taxon>
        <taxon>Poaceae</taxon>
        <taxon>PACMAD clade</taxon>
        <taxon>Arundinoideae</taxon>
        <taxon>Arundineae</taxon>
        <taxon>Arundo</taxon>
    </lineage>
</organism>
<dbReference type="AlphaFoldDB" id="A0A0A8ZIL6"/>
<evidence type="ECO:0000313" key="1">
    <source>
        <dbReference type="EMBL" id="JAD34707.1"/>
    </source>
</evidence>
<sequence>MSKPRAMHTSIGVPLMLPDTSQTAMQLLSDPFLRRSSTMRRHCSSDTLSSSPR</sequence>
<dbReference type="EMBL" id="GBRH01263188">
    <property type="protein sequence ID" value="JAD34707.1"/>
    <property type="molecule type" value="Transcribed_RNA"/>
</dbReference>
<reference evidence="1" key="2">
    <citation type="journal article" date="2015" name="Data Brief">
        <title>Shoot transcriptome of the giant reed, Arundo donax.</title>
        <authorList>
            <person name="Barrero R.A."/>
            <person name="Guerrero F.D."/>
            <person name="Moolhuijzen P."/>
            <person name="Goolsby J.A."/>
            <person name="Tidwell J."/>
            <person name="Bellgard S.E."/>
            <person name="Bellgard M.I."/>
        </authorList>
    </citation>
    <scope>NUCLEOTIDE SEQUENCE</scope>
    <source>
        <tissue evidence="1">Shoot tissue taken approximately 20 cm above the soil surface</tissue>
    </source>
</reference>
<reference evidence="1" key="1">
    <citation type="submission" date="2014-09" db="EMBL/GenBank/DDBJ databases">
        <authorList>
            <person name="Magalhaes I.L.F."/>
            <person name="Oliveira U."/>
            <person name="Santos F.R."/>
            <person name="Vidigal T.H.D.A."/>
            <person name="Brescovit A.D."/>
            <person name="Santos A.J."/>
        </authorList>
    </citation>
    <scope>NUCLEOTIDE SEQUENCE</scope>
    <source>
        <tissue evidence="1">Shoot tissue taken approximately 20 cm above the soil surface</tissue>
    </source>
</reference>
<protein>
    <submittedName>
        <fullName evidence="1">Uncharacterized protein</fullName>
    </submittedName>
</protein>